<sequence>MPGTPHATSDTGLGPTTTTVSSTQREPLVDGGSVAVPPQSIAAPHPSVGVSSAGSYALIDEEVEEVMDGGCIATSGVHKSSAFVASGGSEGLSDGSSSCTDVPMRSESVVPVVAVGDSCGSVNMTNVGLHQLLPTSVSAPPRMTAASSARPVTLDRCAASHAPEKAADLHLDPFIPIYSSESDAVMLDDNQAISSAEDYSATAYDAYLHWRSRRKLSSEALSQSVADIADFMDGSHRRRLRLVLIQLHSLLDNTPRIYAILDRKRILDSSTAAQTRVERELNSHWSELKIHCSLLVLDKDTSQSAVAQSSLRESGDRIDKAAFVRELVASTVAEVISNCALLWELFDVSVRGLLLIDSSGECLSGLLSAVHSDSGALKQMLTTLLSAYTVLPDLFKKSIKSTVESAASSGPSGARLVIDELQGRRILPGALFKTLSEYTRHDSRVVKVRRYLDDIFHIGAASWVGVGAGFTRPKYSMYGDDIRETLYSQFGLLSECSQRRDLLSYVRVVSGLIGYLRLKIVDADYAFFKRASLLATTTLAVNTCAALLLVLVGFGSHTTAQDALTAISNASGTPISGQIDCLLAYLQTNHVKEVNDFVSSTLGMDFAYPRERLFFIKDTIQQAKVSYYSGTGIARRLIAHQAADLQHGTCSPALYREAILYCLQGELFQHSGVDVREWITQSIFAVDAATASKYGQLLKAYVDAIFGSAVVTPVPEALLWKAFAAENTVDDTGNFVAPSQVLFLLYLLYYCERLKEQSKTGSGTVFSAPPPQRGAVDLHSSSSSAKSRNNTSGELSGILTGRTSSPYSPVLNQTSMGGSSPLVSVFRDVRRGEYSDQLLDSLPVAWILQRVSKCAEYSLLWPELLAMSTTQFPDQLETVSVLQRELATDAIHTTSHASSRKWLSPSLGTGLATTLSRIAPGGDLALEGGAPSVFRATEDFERLPISARMKGCCALAERICRSAIVRSDSAEMTACVRQAWLALHALNPHLVSAATINAWRCGFETTKPLLVPQDMWLDPLVIFRSDARVFASASLVDIFLVILSEYLVLSRTNMQRIFALRQKDSGTLKKTHLSAILQLQEASALQMLVEIARVSTNDKVKSLIFEFVHARFLEQRTTQKLLHFQAYDVAAIGDMVKHVPSMHACTEFIPELLMQSAPRLQLFAIKLAAAVLVKYPIAANEGMAKEVILPHILTTLVQLAGTDISEQLVICNAMLETVIAISAAFSLIRDDCKRLVSEVKEASNGLARSAFQNATPQQKQGIAKWVGCCESVLVAIRPTNQPVDAIAYTSIEDVNVSDIIARLEKPPQVGKKGHAGRSGSPGAQDLEPPLSASSGSQQSTSTPRLPGPSGHKVRQGQQHTPVLHKRPHSNVDDERSGPRASVVGADTASADPVHTQRNFKKRGRQNLRTNGKDGSPRPSGPGPKRNKTSAGGRPRG</sequence>
<evidence type="ECO:0000313" key="3">
    <source>
        <dbReference type="Proteomes" id="UP001140074"/>
    </source>
</evidence>
<dbReference type="Proteomes" id="UP001140074">
    <property type="component" value="Unassembled WGS sequence"/>
</dbReference>
<accession>A0A9W8IKH0</accession>
<feature type="compositionally biased region" description="Low complexity" evidence="1">
    <location>
        <begin position="8"/>
        <end position="23"/>
    </location>
</feature>
<proteinExistence type="predicted"/>
<protein>
    <submittedName>
        <fullName evidence="2">Uncharacterized protein</fullName>
    </submittedName>
</protein>
<keyword evidence="3" id="KW-1185">Reference proteome</keyword>
<organism evidence="2 3">
    <name type="scientific">Coemansia aciculifera</name>
    <dbReference type="NCBI Taxonomy" id="417176"/>
    <lineage>
        <taxon>Eukaryota</taxon>
        <taxon>Fungi</taxon>
        <taxon>Fungi incertae sedis</taxon>
        <taxon>Zoopagomycota</taxon>
        <taxon>Kickxellomycotina</taxon>
        <taxon>Kickxellomycetes</taxon>
        <taxon>Kickxellales</taxon>
        <taxon>Kickxellaceae</taxon>
        <taxon>Coemansia</taxon>
    </lineage>
</organism>
<dbReference type="GO" id="GO:0034472">
    <property type="term" value="P:snRNA 3'-end processing"/>
    <property type="evidence" value="ECO:0007669"/>
    <property type="project" value="TreeGrafter"/>
</dbReference>
<feature type="region of interest" description="Disordered" evidence="1">
    <location>
        <begin position="1305"/>
        <end position="1436"/>
    </location>
</feature>
<comment type="caution">
    <text evidence="2">The sequence shown here is derived from an EMBL/GenBank/DDBJ whole genome shotgun (WGS) entry which is preliminary data.</text>
</comment>
<dbReference type="Pfam" id="PF14750">
    <property type="entry name" value="INTS2"/>
    <property type="match status" value="1"/>
</dbReference>
<dbReference type="InterPro" id="IPR029321">
    <property type="entry name" value="INTS2"/>
</dbReference>
<dbReference type="PANTHER" id="PTHR28608:SF1">
    <property type="entry name" value="INTEGRATOR COMPLEX SUBUNIT 2"/>
    <property type="match status" value="1"/>
</dbReference>
<feature type="compositionally biased region" description="Polar residues" evidence="1">
    <location>
        <begin position="785"/>
        <end position="794"/>
    </location>
</feature>
<gene>
    <name evidence="2" type="ORF">GGH94_001690</name>
</gene>
<feature type="region of interest" description="Disordered" evidence="1">
    <location>
        <begin position="1"/>
        <end position="34"/>
    </location>
</feature>
<evidence type="ECO:0000313" key="2">
    <source>
        <dbReference type="EMBL" id="KAJ2866235.1"/>
    </source>
</evidence>
<dbReference type="GO" id="GO:0032039">
    <property type="term" value="C:integrator complex"/>
    <property type="evidence" value="ECO:0007669"/>
    <property type="project" value="InterPro"/>
</dbReference>
<feature type="region of interest" description="Disordered" evidence="1">
    <location>
        <begin position="761"/>
        <end position="801"/>
    </location>
</feature>
<reference evidence="2" key="1">
    <citation type="submission" date="2022-07" db="EMBL/GenBank/DDBJ databases">
        <title>Phylogenomic reconstructions and comparative analyses of Kickxellomycotina fungi.</title>
        <authorList>
            <person name="Reynolds N.K."/>
            <person name="Stajich J.E."/>
            <person name="Barry K."/>
            <person name="Grigoriev I.V."/>
            <person name="Crous P."/>
            <person name="Smith M.E."/>
        </authorList>
    </citation>
    <scope>NUCLEOTIDE SEQUENCE</scope>
    <source>
        <strain evidence="2">RSA 476</strain>
    </source>
</reference>
<name>A0A9W8IKH0_9FUNG</name>
<dbReference type="EMBL" id="JANBUY010000042">
    <property type="protein sequence ID" value="KAJ2866235.1"/>
    <property type="molecule type" value="Genomic_DNA"/>
</dbReference>
<dbReference type="PANTHER" id="PTHR28608">
    <property type="entry name" value="INTEGRATOR COMPLEX SUBUNIT 2"/>
    <property type="match status" value="1"/>
</dbReference>
<feature type="compositionally biased region" description="Low complexity" evidence="1">
    <location>
        <begin position="1331"/>
        <end position="1342"/>
    </location>
</feature>
<evidence type="ECO:0000256" key="1">
    <source>
        <dbReference type="SAM" id="MobiDB-lite"/>
    </source>
</evidence>